<comment type="subcellular location">
    <subcellularLocation>
        <location evidence="1">Nucleus</location>
    </subcellularLocation>
</comment>
<dbReference type="GO" id="GO:0000976">
    <property type="term" value="F:transcription cis-regulatory region binding"/>
    <property type="evidence" value="ECO:0007669"/>
    <property type="project" value="TreeGrafter"/>
</dbReference>
<organism evidence="3 4">
    <name type="scientific">Vermiconidia calcicola</name>
    <dbReference type="NCBI Taxonomy" id="1690605"/>
    <lineage>
        <taxon>Eukaryota</taxon>
        <taxon>Fungi</taxon>
        <taxon>Dikarya</taxon>
        <taxon>Ascomycota</taxon>
        <taxon>Pezizomycotina</taxon>
        <taxon>Dothideomycetes</taxon>
        <taxon>Dothideomycetidae</taxon>
        <taxon>Mycosphaerellales</taxon>
        <taxon>Extremaceae</taxon>
        <taxon>Vermiconidia</taxon>
    </lineage>
</organism>
<evidence type="ECO:0000256" key="1">
    <source>
        <dbReference type="ARBA" id="ARBA00004123"/>
    </source>
</evidence>
<dbReference type="InterPro" id="IPR021858">
    <property type="entry name" value="Fun_TF"/>
</dbReference>
<dbReference type="Proteomes" id="UP001345827">
    <property type="component" value="Unassembled WGS sequence"/>
</dbReference>
<evidence type="ECO:0000313" key="4">
    <source>
        <dbReference type="Proteomes" id="UP001345827"/>
    </source>
</evidence>
<keyword evidence="4" id="KW-1185">Reference proteome</keyword>
<name>A0AAV9QJH5_9PEZI</name>
<dbReference type="GO" id="GO:0045944">
    <property type="term" value="P:positive regulation of transcription by RNA polymerase II"/>
    <property type="evidence" value="ECO:0007669"/>
    <property type="project" value="TreeGrafter"/>
</dbReference>
<keyword evidence="2" id="KW-0539">Nucleus</keyword>
<dbReference type="CDD" id="cd12148">
    <property type="entry name" value="fungal_TF_MHR"/>
    <property type="match status" value="1"/>
</dbReference>
<dbReference type="AlphaFoldDB" id="A0AAV9QJH5"/>
<sequence>MSLWVIATSGFQLREWEPREAGLPDVPAGRQLSKEPSRISFVSENKRVESRYEVLSPNSAPELNAGSTPAVTCSPAITSTPGSQAAVPTHLPITDPTEGFFMERYCTIIGPWFDMFDSKGHWSHIVPHLALSNRSLFRSIVASCAKQYSLVARESSIFALDYYNHALKELTQALDDPEVTGSAAVFASCLLTGYCEMIDSRSLDWQTHLRGTFSLCSTQGWHGLSGGVAQSCFWVYCRMDLLASLARAEKTSLDPGLWLPDGGSLAPSTQEQSWDSDSWSNQVVLLLAHTHNLLCDVRKSSYGTADRLRLLETWTAVSQALHRHEASRPATFHPVVHLPPSSATAPFERIVYVSATASAATQMLHLAFFLLIVAYPDQSAMERQVRLTSYTVTQQALTLSQRIIGNSIANRLTIAWANAVQLLFTAGLILVAENERAALVEVLKDIGSATGWSVHGHIESLNEWWTSSDDRGGREVPPLERRLDGPWMLRQVGDSLVSLSADILA</sequence>
<dbReference type="GO" id="GO:0005634">
    <property type="term" value="C:nucleus"/>
    <property type="evidence" value="ECO:0007669"/>
    <property type="project" value="UniProtKB-SubCell"/>
</dbReference>
<comment type="caution">
    <text evidence="3">The sequence shown here is derived from an EMBL/GenBank/DDBJ whole genome shotgun (WGS) entry which is preliminary data.</text>
</comment>
<dbReference type="PANTHER" id="PTHR37534:SF5">
    <property type="entry name" value="C6 ZINC FINGER DOMAIN-CONTAINING PROTEIN"/>
    <property type="match status" value="1"/>
</dbReference>
<evidence type="ECO:0000313" key="3">
    <source>
        <dbReference type="EMBL" id="KAK5543427.1"/>
    </source>
</evidence>
<evidence type="ECO:0000256" key="2">
    <source>
        <dbReference type="ARBA" id="ARBA00023242"/>
    </source>
</evidence>
<dbReference type="Pfam" id="PF11951">
    <property type="entry name" value="Fungal_trans_2"/>
    <property type="match status" value="1"/>
</dbReference>
<protein>
    <recommendedName>
        <fullName evidence="5">Transcription factor domain-containing protein</fullName>
    </recommendedName>
</protein>
<accession>A0AAV9QJH5</accession>
<reference evidence="3 4" key="1">
    <citation type="submission" date="2023-06" db="EMBL/GenBank/DDBJ databases">
        <title>Black Yeasts Isolated from many extreme environments.</title>
        <authorList>
            <person name="Coleine C."/>
            <person name="Stajich J.E."/>
            <person name="Selbmann L."/>
        </authorList>
    </citation>
    <scope>NUCLEOTIDE SEQUENCE [LARGE SCALE GENOMIC DNA]</scope>
    <source>
        <strain evidence="3 4">CCFEE 5887</strain>
    </source>
</reference>
<dbReference type="PANTHER" id="PTHR37534">
    <property type="entry name" value="TRANSCRIPTIONAL ACTIVATOR PROTEIN UGA3"/>
    <property type="match status" value="1"/>
</dbReference>
<dbReference type="EMBL" id="JAXLQG010000002">
    <property type="protein sequence ID" value="KAK5543427.1"/>
    <property type="molecule type" value="Genomic_DNA"/>
</dbReference>
<gene>
    <name evidence="3" type="ORF">LTR25_001040</name>
</gene>
<evidence type="ECO:0008006" key="5">
    <source>
        <dbReference type="Google" id="ProtNLM"/>
    </source>
</evidence>
<dbReference type="GO" id="GO:0003700">
    <property type="term" value="F:DNA-binding transcription factor activity"/>
    <property type="evidence" value="ECO:0007669"/>
    <property type="project" value="TreeGrafter"/>
</dbReference>
<proteinExistence type="predicted"/>